<dbReference type="OrthoDB" id="444702at2759"/>
<dbReference type="Proteomes" id="UP000604046">
    <property type="component" value="Unassembled WGS sequence"/>
</dbReference>
<feature type="compositionally biased region" description="Basic and acidic residues" evidence="1">
    <location>
        <begin position="387"/>
        <end position="420"/>
    </location>
</feature>
<name>A0A812V2U4_9DINO</name>
<comment type="caution">
    <text evidence="2">The sequence shown here is derived from an EMBL/GenBank/DDBJ whole genome shotgun (WGS) entry which is preliminary data.</text>
</comment>
<reference evidence="2" key="1">
    <citation type="submission" date="2021-02" db="EMBL/GenBank/DDBJ databases">
        <authorList>
            <person name="Dougan E. K."/>
            <person name="Rhodes N."/>
            <person name="Thang M."/>
            <person name="Chan C."/>
        </authorList>
    </citation>
    <scope>NUCLEOTIDE SEQUENCE</scope>
</reference>
<sequence>MHALCGNGRGSSKGKTNKGSQMQNALNLDREVQYMEEVRNALPEAAKIRMMPQLVQSEWSAPIRSYTDMSDEGGVCIVHKDQVPTVLRAVGYTLAPTAILTTQHAQALGLKHYPCAKVTCLLRVRDEHGDFIEVTVQRHLIQLSFGPPVTMAAEGEQILLAVPMHRVVIKMPACFGWTPEALTGASIAAILARHVPAPACEDILVRQDASLDQALDLASKNDHCYGIAAKNAAHKPRFALRFLDVHEFRSAAKKLGLPDSSELGRWRLSGLPVQCGMAGALTLLESKQWQVVEILYFSEVQCVFLSKTPGSTGPMFYQQAQGHRKQLVFKALNALARQQLADANKNARASAAAPPQDVALAARPSRAVERDRWLRQVVPPLATRAAGKAEEVTPRHEEKEKRPSHQHTGEMPDAQRMRTN</sequence>
<evidence type="ECO:0000313" key="2">
    <source>
        <dbReference type="EMBL" id="CAE7594776.1"/>
    </source>
</evidence>
<dbReference type="EMBL" id="CAJNDS010002780">
    <property type="protein sequence ID" value="CAE7594776.1"/>
    <property type="molecule type" value="Genomic_DNA"/>
</dbReference>
<feature type="region of interest" description="Disordered" evidence="1">
    <location>
        <begin position="379"/>
        <end position="420"/>
    </location>
</feature>
<gene>
    <name evidence="2" type="ORF">SNAT2548_LOCUS33849</name>
</gene>
<proteinExistence type="predicted"/>
<feature type="region of interest" description="Disordered" evidence="1">
    <location>
        <begin position="1"/>
        <end position="21"/>
    </location>
</feature>
<evidence type="ECO:0000256" key="1">
    <source>
        <dbReference type="SAM" id="MobiDB-lite"/>
    </source>
</evidence>
<keyword evidence="3" id="KW-1185">Reference proteome</keyword>
<evidence type="ECO:0000313" key="3">
    <source>
        <dbReference type="Proteomes" id="UP000604046"/>
    </source>
</evidence>
<dbReference type="AlphaFoldDB" id="A0A812V2U4"/>
<organism evidence="2 3">
    <name type="scientific">Symbiodinium natans</name>
    <dbReference type="NCBI Taxonomy" id="878477"/>
    <lineage>
        <taxon>Eukaryota</taxon>
        <taxon>Sar</taxon>
        <taxon>Alveolata</taxon>
        <taxon>Dinophyceae</taxon>
        <taxon>Suessiales</taxon>
        <taxon>Symbiodiniaceae</taxon>
        <taxon>Symbiodinium</taxon>
    </lineage>
</organism>
<protein>
    <submittedName>
        <fullName evidence="2">Uncharacterized protein</fullName>
    </submittedName>
</protein>
<accession>A0A812V2U4</accession>